<organism evidence="4 5">
    <name type="scientific">Genlisea aurea</name>
    <dbReference type="NCBI Taxonomy" id="192259"/>
    <lineage>
        <taxon>Eukaryota</taxon>
        <taxon>Viridiplantae</taxon>
        <taxon>Streptophyta</taxon>
        <taxon>Embryophyta</taxon>
        <taxon>Tracheophyta</taxon>
        <taxon>Spermatophyta</taxon>
        <taxon>Magnoliopsida</taxon>
        <taxon>eudicotyledons</taxon>
        <taxon>Gunneridae</taxon>
        <taxon>Pentapetalae</taxon>
        <taxon>asterids</taxon>
        <taxon>lamiids</taxon>
        <taxon>Lamiales</taxon>
        <taxon>Lentibulariaceae</taxon>
        <taxon>Genlisea</taxon>
    </lineage>
</organism>
<dbReference type="Proteomes" id="UP000015453">
    <property type="component" value="Unassembled WGS sequence"/>
</dbReference>
<evidence type="ECO:0000256" key="1">
    <source>
        <dbReference type="ARBA" id="ARBA00022723"/>
    </source>
</evidence>
<dbReference type="PROSITE" id="PS50004">
    <property type="entry name" value="C2"/>
    <property type="match status" value="1"/>
</dbReference>
<dbReference type="InterPro" id="IPR035892">
    <property type="entry name" value="C2_domain_sf"/>
</dbReference>
<evidence type="ECO:0000313" key="5">
    <source>
        <dbReference type="Proteomes" id="UP000015453"/>
    </source>
</evidence>
<feature type="non-terminal residue" evidence="4">
    <location>
        <position position="1"/>
    </location>
</feature>
<evidence type="ECO:0000259" key="3">
    <source>
        <dbReference type="PROSITE" id="PS50004"/>
    </source>
</evidence>
<dbReference type="OrthoDB" id="419768at2759"/>
<evidence type="ECO:0000313" key="4">
    <source>
        <dbReference type="EMBL" id="EPS63491.1"/>
    </source>
</evidence>
<dbReference type="PANTHER" id="PTHR46502:SF2">
    <property type="entry name" value="16 KDA PHLOEM PROTEIN 2"/>
    <property type="match status" value="1"/>
</dbReference>
<gene>
    <name evidence="4" type="ORF">M569_11295</name>
</gene>
<dbReference type="Pfam" id="PF00168">
    <property type="entry name" value="C2"/>
    <property type="match status" value="1"/>
</dbReference>
<comment type="caution">
    <text evidence="4">The sequence shown here is derived from an EMBL/GenBank/DDBJ whole genome shotgun (WGS) entry which is preliminary data.</text>
</comment>
<keyword evidence="5" id="KW-1185">Reference proteome</keyword>
<evidence type="ECO:0000256" key="2">
    <source>
        <dbReference type="ARBA" id="ARBA00022837"/>
    </source>
</evidence>
<keyword evidence="1" id="KW-0479">Metal-binding</keyword>
<feature type="domain" description="C2" evidence="3">
    <location>
        <begin position="1"/>
        <end position="83"/>
    </location>
</feature>
<dbReference type="InterPro" id="IPR000008">
    <property type="entry name" value="C2_dom"/>
</dbReference>
<keyword evidence="2" id="KW-0106">Calcium</keyword>
<sequence>GIDAYAVLSCHGQEKRSNVVSVHSSQGSKPEWNETHLFNISGRENELRIRIMDKDTLTADDFLGEVLIPLQPVFEEESIPNTTYNLIKDERYCGGVRVGLKFTHQRTREFA</sequence>
<dbReference type="PANTHER" id="PTHR46502">
    <property type="entry name" value="C2 DOMAIN-CONTAINING"/>
    <property type="match status" value="1"/>
</dbReference>
<reference evidence="4 5" key="1">
    <citation type="journal article" date="2013" name="BMC Genomics">
        <title>The miniature genome of a carnivorous plant Genlisea aurea contains a low number of genes and short non-coding sequences.</title>
        <authorList>
            <person name="Leushkin E.V."/>
            <person name="Sutormin R.A."/>
            <person name="Nabieva E.R."/>
            <person name="Penin A.A."/>
            <person name="Kondrashov A.S."/>
            <person name="Logacheva M.D."/>
        </authorList>
    </citation>
    <scope>NUCLEOTIDE SEQUENCE [LARGE SCALE GENOMIC DNA]</scope>
</reference>
<accession>S8CG25</accession>
<feature type="non-terminal residue" evidence="4">
    <location>
        <position position="111"/>
    </location>
</feature>
<dbReference type="EMBL" id="AUSU01005449">
    <property type="protein sequence ID" value="EPS63491.1"/>
    <property type="molecule type" value="Genomic_DNA"/>
</dbReference>
<dbReference type="Gene3D" id="2.60.40.150">
    <property type="entry name" value="C2 domain"/>
    <property type="match status" value="1"/>
</dbReference>
<name>S8CG25_9LAMI</name>
<protein>
    <recommendedName>
        <fullName evidence="3">C2 domain-containing protein</fullName>
    </recommendedName>
</protein>
<proteinExistence type="predicted"/>
<dbReference type="GO" id="GO:0046872">
    <property type="term" value="F:metal ion binding"/>
    <property type="evidence" value="ECO:0007669"/>
    <property type="project" value="UniProtKB-KW"/>
</dbReference>
<dbReference type="AlphaFoldDB" id="S8CG25"/>
<dbReference type="SUPFAM" id="SSF49562">
    <property type="entry name" value="C2 domain (Calcium/lipid-binding domain, CaLB)"/>
    <property type="match status" value="1"/>
</dbReference>